<keyword evidence="10" id="KW-1185">Reference proteome</keyword>
<keyword evidence="6" id="KW-0106">Calcium</keyword>
<keyword evidence="3" id="KW-0479">Metal-binding</keyword>
<feature type="chain" id="PRO_5045613378" evidence="8">
    <location>
        <begin position="39"/>
        <end position="560"/>
    </location>
</feature>
<evidence type="ECO:0000256" key="1">
    <source>
        <dbReference type="ARBA" id="ARBA00006249"/>
    </source>
</evidence>
<evidence type="ECO:0000256" key="3">
    <source>
        <dbReference type="ARBA" id="ARBA00022723"/>
    </source>
</evidence>
<keyword evidence="2" id="KW-0719">Serine esterase</keyword>
<comment type="caution">
    <text evidence="9">The sequence shown here is derived from an EMBL/GenBank/DDBJ whole genome shotgun (WGS) entry which is preliminary data.</text>
</comment>
<evidence type="ECO:0000256" key="2">
    <source>
        <dbReference type="ARBA" id="ARBA00022487"/>
    </source>
</evidence>
<reference evidence="10" key="1">
    <citation type="journal article" date="2019" name="Int. J. Syst. Evol. Microbiol.">
        <title>The Global Catalogue of Microorganisms (GCM) 10K type strain sequencing project: providing services to taxonomists for standard genome sequencing and annotation.</title>
        <authorList>
            <consortium name="The Broad Institute Genomics Platform"/>
            <consortium name="The Broad Institute Genome Sequencing Center for Infectious Disease"/>
            <person name="Wu L."/>
            <person name="Ma J."/>
        </authorList>
    </citation>
    <scope>NUCLEOTIDE SEQUENCE [LARGE SCALE GENOMIC DNA]</scope>
    <source>
        <strain evidence="10">CGMCC 1.10759</strain>
    </source>
</reference>
<dbReference type="PANTHER" id="PTHR33938">
    <property type="entry name" value="FERULOYL ESTERASE B-RELATED"/>
    <property type="match status" value="1"/>
</dbReference>
<dbReference type="GO" id="GO:0016787">
    <property type="term" value="F:hydrolase activity"/>
    <property type="evidence" value="ECO:0007669"/>
    <property type="project" value="UniProtKB-KW"/>
</dbReference>
<evidence type="ECO:0000256" key="4">
    <source>
        <dbReference type="ARBA" id="ARBA00022729"/>
    </source>
</evidence>
<evidence type="ECO:0000313" key="10">
    <source>
        <dbReference type="Proteomes" id="UP001595904"/>
    </source>
</evidence>
<name>A0ABV8T2T4_9GAMM</name>
<dbReference type="Gene3D" id="3.40.50.1820">
    <property type="entry name" value="alpha/beta hydrolase"/>
    <property type="match status" value="1"/>
</dbReference>
<sequence>MTPAYSFQWSHRSMFPFFARVSLVCLSLATLEPIAAHASACDALKALSLPDTSIDSTVTTAAGPYRDGSKYWSLADELPEHCRVRATLRPGDDSDIKFEVWLPATAAWNGKLHAGGNGGFAGSINYQSGLAAAVQRGYVGVSTDTGHVGKDEDASWAKGHPEKVIDYGHRAVHLATANAKAILQAYYGKAAKRSYFISCSNGGRQALMAAQRYPDDYDGIIAGAPANDWTGLMLSFIWNAQALLKPGAYIPASLAATIQAGVNAQCDALDGVSDGVVSRPQACNFKPERLLCAPGQSEQCLTTPQVEALRSIYQGPRTANGVQLFPGFDPGAEAGFPVPGIGWDGWIFGSGAGNSNQGRMVTSFMRSMITGNESWQFTDFNFDRDPPLVLEKVGSVLNATDPDLSAFARRGGKLILFHGWADAAIPPRNSIKYFESMGERMGEQQRASFARLFMVPGMQHCLAGPGPSSFGGLTAATQPLNAAVDLSAALERWVEEGTAPESVRAIRARDMVRALFDPKRADVERSGVICAYPKQAKWNGTGNPADSSSYACADLRAGER</sequence>
<dbReference type="Pfam" id="PF07519">
    <property type="entry name" value="Tannase"/>
    <property type="match status" value="1"/>
</dbReference>
<dbReference type="RefSeq" id="WP_380605203.1">
    <property type="nucleotide sequence ID" value="NZ_JBHSDU010000015.1"/>
</dbReference>
<proteinExistence type="inferred from homology"/>
<organism evidence="9 10">
    <name type="scientific">Steroidobacter flavus</name>
    <dbReference type="NCBI Taxonomy" id="1842136"/>
    <lineage>
        <taxon>Bacteria</taxon>
        <taxon>Pseudomonadati</taxon>
        <taxon>Pseudomonadota</taxon>
        <taxon>Gammaproteobacteria</taxon>
        <taxon>Steroidobacterales</taxon>
        <taxon>Steroidobacteraceae</taxon>
        <taxon>Steroidobacter</taxon>
    </lineage>
</organism>
<keyword evidence="4 8" id="KW-0732">Signal</keyword>
<keyword evidence="7" id="KW-1015">Disulfide bond</keyword>
<protein>
    <submittedName>
        <fullName evidence="9">Tannase/feruloyl esterase family alpha/beta hydrolase</fullName>
    </submittedName>
</protein>
<dbReference type="SUPFAM" id="SSF53474">
    <property type="entry name" value="alpha/beta-Hydrolases"/>
    <property type="match status" value="1"/>
</dbReference>
<dbReference type="Proteomes" id="UP001595904">
    <property type="component" value="Unassembled WGS sequence"/>
</dbReference>
<evidence type="ECO:0000256" key="8">
    <source>
        <dbReference type="SAM" id="SignalP"/>
    </source>
</evidence>
<dbReference type="InterPro" id="IPR029058">
    <property type="entry name" value="AB_hydrolase_fold"/>
</dbReference>
<feature type="signal peptide" evidence="8">
    <location>
        <begin position="1"/>
        <end position="38"/>
    </location>
</feature>
<evidence type="ECO:0000256" key="6">
    <source>
        <dbReference type="ARBA" id="ARBA00022837"/>
    </source>
</evidence>
<comment type="similarity">
    <text evidence="1">Belongs to the tannase family.</text>
</comment>
<gene>
    <name evidence="9" type="ORF">ACFPN2_34405</name>
</gene>
<dbReference type="InterPro" id="IPR011118">
    <property type="entry name" value="Tannase/feruloyl_esterase"/>
</dbReference>
<keyword evidence="5 9" id="KW-0378">Hydrolase</keyword>
<evidence type="ECO:0000313" key="9">
    <source>
        <dbReference type="EMBL" id="MFC4314209.1"/>
    </source>
</evidence>
<evidence type="ECO:0000256" key="5">
    <source>
        <dbReference type="ARBA" id="ARBA00022801"/>
    </source>
</evidence>
<evidence type="ECO:0000256" key="7">
    <source>
        <dbReference type="ARBA" id="ARBA00023157"/>
    </source>
</evidence>
<dbReference type="EMBL" id="JBHSDU010000015">
    <property type="protein sequence ID" value="MFC4314209.1"/>
    <property type="molecule type" value="Genomic_DNA"/>
</dbReference>
<accession>A0ABV8T2T4</accession>
<dbReference type="PANTHER" id="PTHR33938:SF15">
    <property type="entry name" value="FERULOYL ESTERASE B-RELATED"/>
    <property type="match status" value="1"/>
</dbReference>